<protein>
    <recommendedName>
        <fullName evidence="5">Lipoprotein</fullName>
    </recommendedName>
</protein>
<proteinExistence type="predicted"/>
<gene>
    <name evidence="3" type="ORF">LP52_05425</name>
</gene>
<feature type="signal peptide" evidence="2">
    <location>
        <begin position="1"/>
        <end position="23"/>
    </location>
</feature>
<dbReference type="STRING" id="183763.LP52_05425"/>
<evidence type="ECO:0000313" key="3">
    <source>
        <dbReference type="EMBL" id="KIH99687.1"/>
    </source>
</evidence>
<keyword evidence="4" id="KW-1185">Reference proteome</keyword>
<accession>A0A0C2JS97</accession>
<dbReference type="EMBL" id="JROO01000009">
    <property type="protein sequence ID" value="KIH99687.1"/>
    <property type="molecule type" value="Genomic_DNA"/>
</dbReference>
<evidence type="ECO:0008006" key="5">
    <source>
        <dbReference type="Google" id="ProtNLM"/>
    </source>
</evidence>
<comment type="caution">
    <text evidence="3">The sequence shown here is derived from an EMBL/GenBank/DDBJ whole genome shotgun (WGS) entry which is preliminary data.</text>
</comment>
<sequence>MRPIHHALIPLAFLLAAGTGCSAGELAETQGTEKQKAPSAVPSTGPEAEAAATETAEIYVEALEEGDAAAGCSVASAEMKAALEESAAQQAGSASCAAGFTAYADRHTGVGGMEVGEVTVHPDGWADTDDGPTAHAEVVYPDGVHSEEGMKVDGFRFPYIDGAWVVDMEVS</sequence>
<reference evidence="4" key="1">
    <citation type="journal article" date="2015" name="Chem. Biol.">
        <title>Structure, bioactivity, and resistance mechanism of streptomonomicin, an unusual lasso Peptide from an understudied halophilic actinomycete.</title>
        <authorList>
            <person name="Metelev M."/>
            <person name="Tietz J.I."/>
            <person name="Melby J.O."/>
            <person name="Blair P.M."/>
            <person name="Zhu L."/>
            <person name="Livnat I."/>
            <person name="Severinov K."/>
            <person name="Mitchell D.A."/>
        </authorList>
    </citation>
    <scope>NUCLEOTIDE SEQUENCE [LARGE SCALE GENOMIC DNA]</scope>
    <source>
        <strain evidence="4">YIM 90003</strain>
    </source>
</reference>
<dbReference type="RefSeq" id="WP_040271289.1">
    <property type="nucleotide sequence ID" value="NZ_JROO01000009.1"/>
</dbReference>
<organism evidence="3 4">
    <name type="scientific">Streptomonospora alba</name>
    <dbReference type="NCBI Taxonomy" id="183763"/>
    <lineage>
        <taxon>Bacteria</taxon>
        <taxon>Bacillati</taxon>
        <taxon>Actinomycetota</taxon>
        <taxon>Actinomycetes</taxon>
        <taxon>Streptosporangiales</taxon>
        <taxon>Nocardiopsidaceae</taxon>
        <taxon>Streptomonospora</taxon>
    </lineage>
</organism>
<feature type="region of interest" description="Disordered" evidence="1">
    <location>
        <begin position="27"/>
        <end position="47"/>
    </location>
</feature>
<feature type="chain" id="PRO_5002167894" description="Lipoprotein" evidence="2">
    <location>
        <begin position="24"/>
        <end position="171"/>
    </location>
</feature>
<dbReference type="AlphaFoldDB" id="A0A0C2JS97"/>
<evidence type="ECO:0000256" key="2">
    <source>
        <dbReference type="SAM" id="SignalP"/>
    </source>
</evidence>
<dbReference type="PROSITE" id="PS51257">
    <property type="entry name" value="PROKAR_LIPOPROTEIN"/>
    <property type="match status" value="1"/>
</dbReference>
<dbReference type="Proteomes" id="UP000031675">
    <property type="component" value="Unassembled WGS sequence"/>
</dbReference>
<evidence type="ECO:0000313" key="4">
    <source>
        <dbReference type="Proteomes" id="UP000031675"/>
    </source>
</evidence>
<keyword evidence="2" id="KW-0732">Signal</keyword>
<evidence type="ECO:0000256" key="1">
    <source>
        <dbReference type="SAM" id="MobiDB-lite"/>
    </source>
</evidence>
<dbReference type="OrthoDB" id="9941709at2"/>
<name>A0A0C2JS97_9ACTN</name>